<feature type="compositionally biased region" description="Basic residues" evidence="1">
    <location>
        <begin position="116"/>
        <end position="126"/>
    </location>
</feature>
<reference evidence="2 3" key="1">
    <citation type="submission" date="2020-04" db="EMBL/GenBank/DDBJ databases">
        <title>Description of novel Gluconacetobacter.</title>
        <authorList>
            <person name="Sombolestani A."/>
        </authorList>
    </citation>
    <scope>NUCLEOTIDE SEQUENCE [LARGE SCALE GENOMIC DNA]</scope>
    <source>
        <strain evidence="2 3">LMG 21311</strain>
    </source>
</reference>
<evidence type="ECO:0000313" key="2">
    <source>
        <dbReference type="EMBL" id="MBB2189197.1"/>
    </source>
</evidence>
<sequence>MNLSKTQQGMAARLAVMTVTHIRILAMPVEAIVLWQRLVWAIIELGIDGVLPIGEAAGYTLDALARFRVHVTETQLETYIETWAKNLAITYDPGTRTLSLPEELMPSRRAIASRKNGMKGGRRPKNRNPEPQNDPRQRTAMMPIPGGRTVDHETRRQTQEPQCAPIAKLASTDNRSEAIAGTRAQKHEISDTAFHRIGRGALDAAGFDPARSVANYGIVRQWLADALTAGLSEAEAERLILATIRKGSERAKAKAAVITTLNFFKNSIPEAIARRDVPDLELTAEEEVLYREAHKEWVKLSRHADVGPQPRREDFAVRGRSAA</sequence>
<gene>
    <name evidence="2" type="ORF">HLH34_04360</name>
</gene>
<feature type="region of interest" description="Disordered" evidence="1">
    <location>
        <begin position="103"/>
        <end position="161"/>
    </location>
</feature>
<protein>
    <recommendedName>
        <fullName evidence="4">Phage protein</fullName>
    </recommendedName>
</protein>
<name>A0A7W4JQS0_9PROT</name>
<dbReference type="AlphaFoldDB" id="A0A7W4JQS0"/>
<evidence type="ECO:0008006" key="4">
    <source>
        <dbReference type="Google" id="ProtNLM"/>
    </source>
</evidence>
<accession>A0A7W4JQS0</accession>
<evidence type="ECO:0000256" key="1">
    <source>
        <dbReference type="SAM" id="MobiDB-lite"/>
    </source>
</evidence>
<organism evidence="2 3">
    <name type="scientific">Gluconacetobacter azotocaptans</name>
    <dbReference type="NCBI Taxonomy" id="142834"/>
    <lineage>
        <taxon>Bacteria</taxon>
        <taxon>Pseudomonadati</taxon>
        <taxon>Pseudomonadota</taxon>
        <taxon>Alphaproteobacteria</taxon>
        <taxon>Acetobacterales</taxon>
        <taxon>Acetobacteraceae</taxon>
        <taxon>Gluconacetobacter</taxon>
    </lineage>
</organism>
<keyword evidence="3" id="KW-1185">Reference proteome</keyword>
<dbReference type="EMBL" id="JABEQF010000003">
    <property type="protein sequence ID" value="MBB2189197.1"/>
    <property type="molecule type" value="Genomic_DNA"/>
</dbReference>
<feature type="compositionally biased region" description="Basic and acidic residues" evidence="1">
    <location>
        <begin position="149"/>
        <end position="158"/>
    </location>
</feature>
<dbReference type="Proteomes" id="UP000555756">
    <property type="component" value="Unassembled WGS sequence"/>
</dbReference>
<comment type="caution">
    <text evidence="2">The sequence shown here is derived from an EMBL/GenBank/DDBJ whole genome shotgun (WGS) entry which is preliminary data.</text>
</comment>
<proteinExistence type="predicted"/>
<evidence type="ECO:0000313" key="3">
    <source>
        <dbReference type="Proteomes" id="UP000555756"/>
    </source>
</evidence>
<dbReference type="RefSeq" id="WP_183118389.1">
    <property type="nucleotide sequence ID" value="NZ_JABEQF010000003.1"/>
</dbReference>